<dbReference type="PANTHER" id="PTHR13633:SF3">
    <property type="entry name" value="MITOCHONDRIAL TRANSCRIPTION RESCUE FACTOR 1"/>
    <property type="match status" value="1"/>
</dbReference>
<organism evidence="3 4">
    <name type="scientific">Candidatus Paralactobacillus gallistercoris</name>
    <dbReference type="NCBI Taxonomy" id="2838724"/>
    <lineage>
        <taxon>Bacteria</taxon>
        <taxon>Bacillati</taxon>
        <taxon>Bacillota</taxon>
        <taxon>Bacilli</taxon>
        <taxon>Lactobacillales</taxon>
        <taxon>Lactobacillaceae</taxon>
        <taxon>Lactobacillus</taxon>
    </lineage>
</organism>
<dbReference type="EMBL" id="JAHLFS010000063">
    <property type="protein sequence ID" value="MBU3852052.1"/>
    <property type="molecule type" value="Genomic_DNA"/>
</dbReference>
<evidence type="ECO:0000313" key="4">
    <source>
        <dbReference type="Proteomes" id="UP000777303"/>
    </source>
</evidence>
<dbReference type="CDD" id="cd00165">
    <property type="entry name" value="S4"/>
    <property type="match status" value="1"/>
</dbReference>
<dbReference type="Pfam" id="PF21278">
    <property type="entry name" value="YlmH_1st"/>
    <property type="match status" value="1"/>
</dbReference>
<dbReference type="SUPFAM" id="SSF55174">
    <property type="entry name" value="Alpha-L RNA-binding motif"/>
    <property type="match status" value="1"/>
</dbReference>
<reference evidence="3" key="2">
    <citation type="submission" date="2021-04" db="EMBL/GenBank/DDBJ databases">
        <authorList>
            <person name="Gilroy R."/>
        </authorList>
    </citation>
    <scope>NUCLEOTIDE SEQUENCE</scope>
    <source>
        <strain evidence="3">F6-6636</strain>
    </source>
</reference>
<keyword evidence="1" id="KW-0694">RNA-binding</keyword>
<dbReference type="Pfam" id="PF17774">
    <property type="entry name" value="YlmH_RBD"/>
    <property type="match status" value="1"/>
</dbReference>
<dbReference type="Pfam" id="PF01479">
    <property type="entry name" value="S4"/>
    <property type="match status" value="1"/>
</dbReference>
<dbReference type="InterPro" id="IPR002942">
    <property type="entry name" value="S4_RNA-bd"/>
</dbReference>
<dbReference type="InterPro" id="IPR012677">
    <property type="entry name" value="Nucleotide-bd_a/b_plait_sf"/>
</dbReference>
<dbReference type="InterPro" id="IPR040591">
    <property type="entry name" value="RqcP2_RBD"/>
</dbReference>
<dbReference type="Gene3D" id="3.10.290.10">
    <property type="entry name" value="RNA-binding S4 domain"/>
    <property type="match status" value="1"/>
</dbReference>
<dbReference type="InterPro" id="IPR048443">
    <property type="entry name" value="RqcP2_N"/>
</dbReference>
<dbReference type="PANTHER" id="PTHR13633">
    <property type="entry name" value="MITOCHONDRIAL TRANSCRIPTION RESCUE FACTOR 1"/>
    <property type="match status" value="1"/>
</dbReference>
<evidence type="ECO:0000259" key="2">
    <source>
        <dbReference type="SMART" id="SM00363"/>
    </source>
</evidence>
<dbReference type="Gene3D" id="3.30.70.330">
    <property type="match status" value="1"/>
</dbReference>
<dbReference type="Proteomes" id="UP000777303">
    <property type="component" value="Unassembled WGS sequence"/>
</dbReference>
<dbReference type="GO" id="GO:0003723">
    <property type="term" value="F:RNA binding"/>
    <property type="evidence" value="ECO:0007669"/>
    <property type="project" value="UniProtKB-KW"/>
</dbReference>
<dbReference type="Gene3D" id="3.30.1370.160">
    <property type="match status" value="1"/>
</dbReference>
<dbReference type="SMART" id="SM00363">
    <property type="entry name" value="S4"/>
    <property type="match status" value="1"/>
</dbReference>
<evidence type="ECO:0000313" key="3">
    <source>
        <dbReference type="EMBL" id="MBU3852052.1"/>
    </source>
</evidence>
<comment type="caution">
    <text evidence="3">The sequence shown here is derived from an EMBL/GenBank/DDBJ whole genome shotgun (WGS) entry which is preliminary data.</text>
</comment>
<dbReference type="AlphaFoldDB" id="A0A948TKQ4"/>
<sequence length="261" mass="30287">MLSNNVYQHFRKDEGSFIDQVNEWIAIATEQYRPYLTDYLDPRQRYIVRSLLGTHRDIKYHECGGYVDAERQRVLLAPDYLTPTTGDFELQLIAVDYPVKFANLTHSQIMGTLFNMGVQPHVFGDIISDGTNWQFFTEKTMLNYIVDQIERMGRTKVRLQPVSLSQLLIPNDDWQNEGALVSSMRLDTIVSTVYHISRQRAKLLIDNEKVKLNWQVCDKPDAEVAISDVISVRGFGRIQLNDIEGQTRKAKYRLSLRVLRK</sequence>
<gene>
    <name evidence="3" type="ORF">H9901_05075</name>
</gene>
<accession>A0A948TKQ4</accession>
<name>A0A948TKQ4_9LACO</name>
<reference evidence="3" key="1">
    <citation type="journal article" date="2021" name="PeerJ">
        <title>Extensive microbial diversity within the chicken gut microbiome revealed by metagenomics and culture.</title>
        <authorList>
            <person name="Gilroy R."/>
            <person name="Ravi A."/>
            <person name="Getino M."/>
            <person name="Pursley I."/>
            <person name="Horton D.L."/>
            <person name="Alikhan N.F."/>
            <person name="Baker D."/>
            <person name="Gharbi K."/>
            <person name="Hall N."/>
            <person name="Watson M."/>
            <person name="Adriaenssens E.M."/>
            <person name="Foster-Nyarko E."/>
            <person name="Jarju S."/>
            <person name="Secka A."/>
            <person name="Antonio M."/>
            <person name="Oren A."/>
            <person name="Chaudhuri R.R."/>
            <person name="La Ragione R."/>
            <person name="Hildebrand F."/>
            <person name="Pallen M.J."/>
        </authorList>
    </citation>
    <scope>NUCLEOTIDE SEQUENCE</scope>
    <source>
        <strain evidence="3">F6-6636</strain>
    </source>
</reference>
<feature type="domain" description="RNA-binding S4" evidence="2">
    <location>
        <begin position="184"/>
        <end position="241"/>
    </location>
</feature>
<dbReference type="PROSITE" id="PS50889">
    <property type="entry name" value="S4"/>
    <property type="match status" value="1"/>
</dbReference>
<proteinExistence type="predicted"/>
<protein>
    <submittedName>
        <fullName evidence="3">RNA-binding protein</fullName>
    </submittedName>
</protein>
<dbReference type="InterPro" id="IPR036986">
    <property type="entry name" value="S4_RNA-bd_sf"/>
</dbReference>
<evidence type="ECO:0000256" key="1">
    <source>
        <dbReference type="PROSITE-ProRule" id="PRU00182"/>
    </source>
</evidence>